<protein>
    <submittedName>
        <fullName evidence="1">Uncharacterized protein</fullName>
    </submittedName>
</protein>
<gene>
    <name evidence="1" type="ORF">MRATA1EN22A_LOCUS20188</name>
</gene>
<name>A0AC59ZLY9_RANTA</name>
<reference evidence="1" key="1">
    <citation type="submission" date="2023-05" db="EMBL/GenBank/DDBJ databases">
        <authorList>
            <consortium name="ELIXIR-Norway"/>
        </authorList>
    </citation>
    <scope>NUCLEOTIDE SEQUENCE</scope>
</reference>
<reference evidence="1" key="2">
    <citation type="submission" date="2025-03" db="EMBL/GenBank/DDBJ databases">
        <authorList>
            <consortium name="ELIXIR-Norway"/>
            <consortium name="Elixir Norway"/>
        </authorList>
    </citation>
    <scope>NUCLEOTIDE SEQUENCE</scope>
</reference>
<sequence length="175" mass="20573">MSMYLFHPLHLSLFFPTHTLARTSRNTLAIDTIFSIPRVGKLWHIGQIQLSACSCIIHDPRTFAIDVILETFTLTPLKQNFIPKYNFILFLIDVYFFKTVLYIIFQIVSENDEMCFLYYYEMKVVKVTVSESCVQLFATPWTIQSMEFSRPEYRSRSVNQFSPVRLFATPWTAAR</sequence>
<evidence type="ECO:0000313" key="1">
    <source>
        <dbReference type="EMBL" id="CAN0464323.1"/>
    </source>
</evidence>
<dbReference type="Proteomes" id="UP001162501">
    <property type="component" value="Chromosome 30"/>
</dbReference>
<proteinExistence type="predicted"/>
<organism evidence="1 2">
    <name type="scientific">Rangifer tarandus platyrhynchus</name>
    <name type="common">Svalbard reindeer</name>
    <dbReference type="NCBI Taxonomy" id="3082113"/>
    <lineage>
        <taxon>Eukaryota</taxon>
        <taxon>Metazoa</taxon>
        <taxon>Chordata</taxon>
        <taxon>Craniata</taxon>
        <taxon>Vertebrata</taxon>
        <taxon>Euteleostomi</taxon>
        <taxon>Mammalia</taxon>
        <taxon>Eutheria</taxon>
        <taxon>Laurasiatheria</taxon>
        <taxon>Artiodactyla</taxon>
        <taxon>Ruminantia</taxon>
        <taxon>Pecora</taxon>
        <taxon>Cervidae</taxon>
        <taxon>Odocoileinae</taxon>
        <taxon>Rangifer</taxon>
    </lineage>
</organism>
<accession>A0AC59ZLY9</accession>
<evidence type="ECO:0000313" key="2">
    <source>
        <dbReference type="Proteomes" id="UP001162501"/>
    </source>
</evidence>
<dbReference type="EMBL" id="OX596114">
    <property type="protein sequence ID" value="CAN0464323.1"/>
    <property type="molecule type" value="Genomic_DNA"/>
</dbReference>